<comment type="similarity">
    <text evidence="1">Belongs to the peptidase A1 family.</text>
</comment>
<dbReference type="Pfam" id="PF00026">
    <property type="entry name" value="Asp"/>
    <property type="match status" value="1"/>
</dbReference>
<gene>
    <name evidence="8" type="ORF">DL546_008228</name>
</gene>
<dbReference type="PANTHER" id="PTHR47966:SF2">
    <property type="entry name" value="ASPERGILLOPEPSIN-1-RELATED"/>
    <property type="match status" value="1"/>
</dbReference>
<comment type="caution">
    <text evidence="8">The sequence shown here is derived from an EMBL/GenBank/DDBJ whole genome shotgun (WGS) entry which is preliminary data.</text>
</comment>
<evidence type="ECO:0000256" key="5">
    <source>
        <dbReference type="PIRSR" id="PIRSR601461-1"/>
    </source>
</evidence>
<dbReference type="InterPro" id="IPR034163">
    <property type="entry name" value="Aspergillopepsin-like_cat_dom"/>
</dbReference>
<feature type="active site" evidence="5">
    <location>
        <position position="306"/>
    </location>
</feature>
<proteinExistence type="inferred from homology"/>
<keyword evidence="2" id="KW-0645">Protease</keyword>
<feature type="signal peptide" evidence="6">
    <location>
        <begin position="1"/>
        <end position="26"/>
    </location>
</feature>
<dbReference type="CDD" id="cd06097">
    <property type="entry name" value="Aspergillopepsin_like"/>
    <property type="match status" value="1"/>
</dbReference>
<evidence type="ECO:0000256" key="3">
    <source>
        <dbReference type="ARBA" id="ARBA00022750"/>
    </source>
</evidence>
<dbReference type="GO" id="GO:0006508">
    <property type="term" value="P:proteolysis"/>
    <property type="evidence" value="ECO:0007669"/>
    <property type="project" value="UniProtKB-KW"/>
</dbReference>
<feature type="chain" id="PRO_5019322338" description="Peptidase A1 domain-containing protein" evidence="6">
    <location>
        <begin position="27"/>
        <end position="440"/>
    </location>
</feature>
<feature type="active site" evidence="5">
    <location>
        <position position="120"/>
    </location>
</feature>
<evidence type="ECO:0000256" key="4">
    <source>
        <dbReference type="ARBA" id="ARBA00022801"/>
    </source>
</evidence>
<keyword evidence="4" id="KW-0378">Hydrolase</keyword>
<dbReference type="STRING" id="177199.A0A420YGM7"/>
<evidence type="ECO:0000256" key="6">
    <source>
        <dbReference type="SAM" id="SignalP"/>
    </source>
</evidence>
<dbReference type="Proteomes" id="UP000275385">
    <property type="component" value="Unassembled WGS sequence"/>
</dbReference>
<dbReference type="GO" id="GO:0004190">
    <property type="term" value="F:aspartic-type endopeptidase activity"/>
    <property type="evidence" value="ECO:0007669"/>
    <property type="project" value="UniProtKB-KW"/>
</dbReference>
<reference evidence="8 9" key="1">
    <citation type="submission" date="2018-08" db="EMBL/GenBank/DDBJ databases">
        <title>Draft genome of the lignicolous fungus Coniochaeta pulveracea.</title>
        <authorList>
            <person name="Borstlap C.J."/>
            <person name="De Witt R.N."/>
            <person name="Botha A."/>
            <person name="Volschenk H."/>
        </authorList>
    </citation>
    <scope>NUCLEOTIDE SEQUENCE [LARGE SCALE GENOMIC DNA]</scope>
    <source>
        <strain evidence="8 9">CAB683</strain>
    </source>
</reference>
<protein>
    <recommendedName>
        <fullName evidence="7">Peptidase A1 domain-containing protein</fullName>
    </recommendedName>
</protein>
<dbReference type="Gene3D" id="2.40.70.10">
    <property type="entry name" value="Acid Proteases"/>
    <property type="match status" value="2"/>
</dbReference>
<dbReference type="PRINTS" id="PR00792">
    <property type="entry name" value="PEPSIN"/>
</dbReference>
<dbReference type="OrthoDB" id="2747330at2759"/>
<dbReference type="PROSITE" id="PS51767">
    <property type="entry name" value="PEPTIDASE_A1"/>
    <property type="match status" value="1"/>
</dbReference>
<sequence length="440" mass="48146">MMFNPAFIVKASWWLGLSVILPAVNANPFPQLKVGRRGIVPSNGFSVATVHNSRFKADGPKQFLRSARKYGIQMPQQFTETLSNKGLTGDVIALNQSDDQEWLSPVEIGNPPQQLLLDFDTGSSDLWVFSSETKTVGATNGTRQIWHPELSTTARRLNGSKWTISYGDGSYAMGGAWTDSVTLAGIAVPNATVESATSVSRAMVTDKVLGGLVGLAYNLTSQVYPASPTLMDQMLPLLDQPLFAVDLHWHTTGLYEFGKITDTAFSGNLSWIPLNPKAEFWEINFNGFNIGDSIYWLDSVWPVIVDTGTTLMLLQYDLVDAYYKHVPNSLYSGRMGGYIFPCNQTLPDLHVSFGNDGYFVSIPGAYINYSSLAAYGDPVRCYGGIQSNEGLPFAIFGDIFLKSVYTVFDHGNARVGLADKALNWNEGGVKAKKVRPAKTA</sequence>
<evidence type="ECO:0000256" key="1">
    <source>
        <dbReference type="ARBA" id="ARBA00007447"/>
    </source>
</evidence>
<keyword evidence="3" id="KW-0064">Aspartyl protease</keyword>
<evidence type="ECO:0000313" key="9">
    <source>
        <dbReference type="Proteomes" id="UP000275385"/>
    </source>
</evidence>
<dbReference type="SUPFAM" id="SSF50630">
    <property type="entry name" value="Acid proteases"/>
    <property type="match status" value="1"/>
</dbReference>
<organism evidence="8 9">
    <name type="scientific">Coniochaeta pulveracea</name>
    <dbReference type="NCBI Taxonomy" id="177199"/>
    <lineage>
        <taxon>Eukaryota</taxon>
        <taxon>Fungi</taxon>
        <taxon>Dikarya</taxon>
        <taxon>Ascomycota</taxon>
        <taxon>Pezizomycotina</taxon>
        <taxon>Sordariomycetes</taxon>
        <taxon>Sordariomycetidae</taxon>
        <taxon>Coniochaetales</taxon>
        <taxon>Coniochaetaceae</taxon>
        <taxon>Coniochaeta</taxon>
    </lineage>
</organism>
<dbReference type="EMBL" id="QVQW01000011">
    <property type="protein sequence ID" value="RKU47017.1"/>
    <property type="molecule type" value="Genomic_DNA"/>
</dbReference>
<dbReference type="InterPro" id="IPR021109">
    <property type="entry name" value="Peptidase_aspartic_dom_sf"/>
</dbReference>
<keyword evidence="9" id="KW-1185">Reference proteome</keyword>
<keyword evidence="6" id="KW-0732">Signal</keyword>
<feature type="domain" description="Peptidase A1" evidence="7">
    <location>
        <begin position="102"/>
        <end position="418"/>
    </location>
</feature>
<accession>A0A420YGM7</accession>
<evidence type="ECO:0000259" key="7">
    <source>
        <dbReference type="PROSITE" id="PS51767"/>
    </source>
</evidence>
<dbReference type="PANTHER" id="PTHR47966">
    <property type="entry name" value="BETA-SITE APP-CLEAVING ENZYME, ISOFORM A-RELATED"/>
    <property type="match status" value="1"/>
</dbReference>
<dbReference type="InterPro" id="IPR033121">
    <property type="entry name" value="PEPTIDASE_A1"/>
</dbReference>
<name>A0A420YGM7_9PEZI</name>
<dbReference type="InterPro" id="IPR001461">
    <property type="entry name" value="Aspartic_peptidase_A1"/>
</dbReference>
<evidence type="ECO:0000313" key="8">
    <source>
        <dbReference type="EMBL" id="RKU47017.1"/>
    </source>
</evidence>
<dbReference type="AlphaFoldDB" id="A0A420YGM7"/>
<evidence type="ECO:0000256" key="2">
    <source>
        <dbReference type="ARBA" id="ARBA00022670"/>
    </source>
</evidence>